<dbReference type="AlphaFoldDB" id="A0A109IIU6"/>
<reference evidence="3" key="1">
    <citation type="submission" date="2016-06" db="EMBL/GenBank/DDBJ databases">
        <authorList>
            <person name="Varghese N."/>
            <person name="Submissions Spin"/>
        </authorList>
    </citation>
    <scope>NUCLEOTIDE SEQUENCE [LARGE SCALE GENOMIC DNA]</scope>
    <source>
        <strain evidence="3">DSM 44983</strain>
    </source>
</reference>
<dbReference type="OrthoDB" id="9799703at2"/>
<feature type="domain" description="Putative restriction endonuclease" evidence="1">
    <location>
        <begin position="18"/>
        <end position="172"/>
    </location>
</feature>
<accession>A0A109IIU6</accession>
<dbReference type="Gene3D" id="3.90.1570.10">
    <property type="entry name" value="tt1808, chain A"/>
    <property type="match status" value="1"/>
</dbReference>
<dbReference type="InterPro" id="IPR008538">
    <property type="entry name" value="Uma2"/>
</dbReference>
<dbReference type="InterPro" id="IPR012296">
    <property type="entry name" value="Nuclease_put_TT1808"/>
</dbReference>
<sequence>MAQPTYEWRPPERDWREQDLYELPEDGNRYEIIDGSLHVTPPAGPYHHELADDIRMALRQSAPADWRVIREIGVRVPAGNLIPDVTVLRPGAPRDRMWADPSDVALVVEVESPNSRRHDRLTKPALYAESGIPAYWRVERSDFGPVVYRYTLVKGVHYNLLGTVGPDEPVPVDEPWPMRLDPRDWPR</sequence>
<dbReference type="PANTHER" id="PTHR35400:SF3">
    <property type="entry name" value="SLL1072 PROTEIN"/>
    <property type="match status" value="1"/>
</dbReference>
<keyword evidence="2" id="KW-0255">Endonuclease</keyword>
<dbReference type="GO" id="GO:0004519">
    <property type="term" value="F:endonuclease activity"/>
    <property type="evidence" value="ECO:0007669"/>
    <property type="project" value="UniProtKB-KW"/>
</dbReference>
<organism evidence="2 3">
    <name type="scientific">Micromonospora rifamycinica</name>
    <dbReference type="NCBI Taxonomy" id="291594"/>
    <lineage>
        <taxon>Bacteria</taxon>
        <taxon>Bacillati</taxon>
        <taxon>Actinomycetota</taxon>
        <taxon>Actinomycetes</taxon>
        <taxon>Micromonosporales</taxon>
        <taxon>Micromonosporaceae</taxon>
        <taxon>Micromonospora</taxon>
    </lineage>
</organism>
<dbReference type="Proteomes" id="UP000198226">
    <property type="component" value="Chromosome I"/>
</dbReference>
<protein>
    <submittedName>
        <fullName evidence="2">Endonuclease, Uma2 family (Restriction endonuclease fold)</fullName>
    </submittedName>
</protein>
<dbReference type="CDD" id="cd06260">
    <property type="entry name" value="DUF820-like"/>
    <property type="match status" value="1"/>
</dbReference>
<dbReference type="Pfam" id="PF05685">
    <property type="entry name" value="Uma2"/>
    <property type="match status" value="1"/>
</dbReference>
<evidence type="ECO:0000313" key="2">
    <source>
        <dbReference type="EMBL" id="SCG80324.1"/>
    </source>
</evidence>
<dbReference type="RefSeq" id="WP_067310694.1">
    <property type="nucleotide sequence ID" value="NZ_LRMV01000095.1"/>
</dbReference>
<keyword evidence="2" id="KW-0540">Nuclease</keyword>
<dbReference type="SUPFAM" id="SSF52980">
    <property type="entry name" value="Restriction endonuclease-like"/>
    <property type="match status" value="1"/>
</dbReference>
<evidence type="ECO:0000313" key="3">
    <source>
        <dbReference type="Proteomes" id="UP000198226"/>
    </source>
</evidence>
<keyword evidence="3" id="KW-1185">Reference proteome</keyword>
<dbReference type="EMBL" id="LT607752">
    <property type="protein sequence ID" value="SCG80324.1"/>
    <property type="molecule type" value="Genomic_DNA"/>
</dbReference>
<evidence type="ECO:0000259" key="1">
    <source>
        <dbReference type="Pfam" id="PF05685"/>
    </source>
</evidence>
<name>A0A109IIU6_9ACTN</name>
<proteinExistence type="predicted"/>
<dbReference type="PANTHER" id="PTHR35400">
    <property type="entry name" value="SLR1083 PROTEIN"/>
    <property type="match status" value="1"/>
</dbReference>
<dbReference type="InterPro" id="IPR011335">
    <property type="entry name" value="Restrct_endonuc-II-like"/>
</dbReference>
<keyword evidence="2" id="KW-0378">Hydrolase</keyword>
<gene>
    <name evidence="2" type="ORF">GA0070623_5005</name>
</gene>